<evidence type="ECO:0000256" key="6">
    <source>
        <dbReference type="RuleBase" id="RU000461"/>
    </source>
</evidence>
<keyword evidence="3 5" id="KW-0479">Metal-binding</keyword>
<comment type="similarity">
    <text evidence="6">Belongs to the cytochrome P450 family.</text>
</comment>
<dbReference type="CDD" id="cd11062">
    <property type="entry name" value="CYP58-like"/>
    <property type="match status" value="1"/>
</dbReference>
<dbReference type="GO" id="GO:0004497">
    <property type="term" value="F:monooxygenase activity"/>
    <property type="evidence" value="ECO:0007669"/>
    <property type="project" value="UniProtKB-KW"/>
</dbReference>
<evidence type="ECO:0000313" key="9">
    <source>
        <dbReference type="Proteomes" id="UP000582016"/>
    </source>
</evidence>
<keyword evidence="9" id="KW-1185">Reference proteome</keyword>
<keyword evidence="6 8" id="KW-0503">Monooxygenase</keyword>
<dbReference type="Proteomes" id="UP000582016">
    <property type="component" value="Unassembled WGS sequence"/>
</dbReference>
<protein>
    <submittedName>
        <fullName evidence="8">Cytochrome P450 monooxygenase</fullName>
    </submittedName>
</protein>
<dbReference type="InterPro" id="IPR050121">
    <property type="entry name" value="Cytochrome_P450_monoxygenase"/>
</dbReference>
<dbReference type="PRINTS" id="PR00463">
    <property type="entry name" value="EP450I"/>
</dbReference>
<comment type="cofactor">
    <cofactor evidence="1 5">
        <name>heme</name>
        <dbReference type="ChEBI" id="CHEBI:30413"/>
    </cofactor>
</comment>
<gene>
    <name evidence="8" type="ORF">FPHYL_2790</name>
</gene>
<evidence type="ECO:0000256" key="5">
    <source>
        <dbReference type="PIRSR" id="PIRSR602401-1"/>
    </source>
</evidence>
<keyword evidence="7" id="KW-0812">Transmembrane</keyword>
<reference evidence="8 9" key="1">
    <citation type="submission" date="2020-05" db="EMBL/GenBank/DDBJ databases">
        <title>Identification and distribution of gene clusters putatively required for synthesis of sphingolipid metabolism inhibitors in phylogenetically diverse species of the filamentous fungus Fusarium.</title>
        <authorList>
            <person name="Kim H.-S."/>
            <person name="Busman M."/>
            <person name="Brown D.W."/>
            <person name="Divon H."/>
            <person name="Uhlig S."/>
            <person name="Proctor R.H."/>
        </authorList>
    </citation>
    <scope>NUCLEOTIDE SEQUENCE [LARGE SCALE GENOMIC DNA]</scope>
    <source>
        <strain evidence="8 9">NRRL 13617</strain>
    </source>
</reference>
<dbReference type="Gene3D" id="1.10.630.10">
    <property type="entry name" value="Cytochrome P450"/>
    <property type="match status" value="1"/>
</dbReference>
<sequence length="526" mass="59413">MGHSNLFLLQDARWLYPNVLVGLVVLALSTLLTIVFYRVALHPLSAFPGPISAAFSSKWLYRICSTTFPEDVLKELHKKYGRVFHTKALRIAPNEIHISDPSIYKIIYSQTAPYEKPDSFYQCFNNPHSLTSETDQSLHRERRRLLNPYFSKKAVGDLSPLVWSKIEKLENKLRIFKGPLDAYDAVRCLTVEVITKFCFGIDVDLIDENQVSFQAGFLDTFDAASHTIVDMVFAPTFNRLKFIIPMPILVRIDKEIANLLRLGEWAQDCLNHWAKGATLADQSSYPIIFDCLEHLPDRTKKAQAVDILAAGSDTTALTLTYGIFHILSNPAVKQRLVDELDAALPDAGTNPSLSELEKLPYLVYNAFLSSRGLLANVFNQTSCMKESLRIASPVPGRLPRIVPKGKAPLIVDGKVIPSGTIVGMSAYSMHRDENIWGQDAYEFKPERWLDGADKKLDQFLCPFSKGQRSCIGQNLAMAEIRLMFAMFFRRFHIYLCPSSTLSKPHDYFTIQLDRPGLLITCSPREK</sequence>
<dbReference type="InterPro" id="IPR017972">
    <property type="entry name" value="Cyt_P450_CS"/>
</dbReference>
<dbReference type="GO" id="GO:0005506">
    <property type="term" value="F:iron ion binding"/>
    <property type="evidence" value="ECO:0007669"/>
    <property type="project" value="InterPro"/>
</dbReference>
<name>A0A8H5K9C1_9HYPO</name>
<evidence type="ECO:0000256" key="4">
    <source>
        <dbReference type="ARBA" id="ARBA00023004"/>
    </source>
</evidence>
<dbReference type="PRINTS" id="PR00385">
    <property type="entry name" value="P450"/>
</dbReference>
<dbReference type="PROSITE" id="PS00086">
    <property type="entry name" value="CYTOCHROME_P450"/>
    <property type="match status" value="1"/>
</dbReference>
<dbReference type="SUPFAM" id="SSF48264">
    <property type="entry name" value="Cytochrome P450"/>
    <property type="match status" value="1"/>
</dbReference>
<evidence type="ECO:0000256" key="3">
    <source>
        <dbReference type="ARBA" id="ARBA00022723"/>
    </source>
</evidence>
<evidence type="ECO:0000256" key="2">
    <source>
        <dbReference type="ARBA" id="ARBA00022617"/>
    </source>
</evidence>
<feature type="binding site" description="axial binding residue" evidence="5">
    <location>
        <position position="470"/>
    </location>
    <ligand>
        <name>heme</name>
        <dbReference type="ChEBI" id="CHEBI:30413"/>
    </ligand>
    <ligandPart>
        <name>Fe</name>
        <dbReference type="ChEBI" id="CHEBI:18248"/>
    </ligandPart>
</feature>
<dbReference type="PANTHER" id="PTHR24305">
    <property type="entry name" value="CYTOCHROME P450"/>
    <property type="match status" value="1"/>
</dbReference>
<evidence type="ECO:0000313" key="8">
    <source>
        <dbReference type="EMBL" id="KAF5568406.1"/>
    </source>
</evidence>
<keyword evidence="4 5" id="KW-0408">Iron</keyword>
<feature type="transmembrane region" description="Helical" evidence="7">
    <location>
        <begin position="15"/>
        <end position="37"/>
    </location>
</feature>
<dbReference type="PANTHER" id="PTHR24305:SF234">
    <property type="entry name" value="CYTOCHROME P450"/>
    <property type="match status" value="1"/>
</dbReference>
<keyword evidence="7" id="KW-0472">Membrane</keyword>
<keyword evidence="6" id="KW-0560">Oxidoreductase</keyword>
<keyword evidence="7" id="KW-1133">Transmembrane helix</keyword>
<dbReference type="GO" id="GO:0016705">
    <property type="term" value="F:oxidoreductase activity, acting on paired donors, with incorporation or reduction of molecular oxygen"/>
    <property type="evidence" value="ECO:0007669"/>
    <property type="project" value="InterPro"/>
</dbReference>
<comment type="caution">
    <text evidence="8">The sequence shown here is derived from an EMBL/GenBank/DDBJ whole genome shotgun (WGS) entry which is preliminary data.</text>
</comment>
<keyword evidence="2 5" id="KW-0349">Heme</keyword>
<dbReference type="AlphaFoldDB" id="A0A8H5K9C1"/>
<evidence type="ECO:0000256" key="7">
    <source>
        <dbReference type="SAM" id="Phobius"/>
    </source>
</evidence>
<dbReference type="Pfam" id="PF00067">
    <property type="entry name" value="p450"/>
    <property type="match status" value="2"/>
</dbReference>
<dbReference type="EMBL" id="JAAOAQ010000084">
    <property type="protein sequence ID" value="KAF5568406.1"/>
    <property type="molecule type" value="Genomic_DNA"/>
</dbReference>
<dbReference type="InterPro" id="IPR001128">
    <property type="entry name" value="Cyt_P450"/>
</dbReference>
<organism evidence="8 9">
    <name type="scientific">Fusarium phyllophilum</name>
    <dbReference type="NCBI Taxonomy" id="47803"/>
    <lineage>
        <taxon>Eukaryota</taxon>
        <taxon>Fungi</taxon>
        <taxon>Dikarya</taxon>
        <taxon>Ascomycota</taxon>
        <taxon>Pezizomycotina</taxon>
        <taxon>Sordariomycetes</taxon>
        <taxon>Hypocreomycetidae</taxon>
        <taxon>Hypocreales</taxon>
        <taxon>Nectriaceae</taxon>
        <taxon>Fusarium</taxon>
        <taxon>Fusarium fujikuroi species complex</taxon>
    </lineage>
</organism>
<dbReference type="InterPro" id="IPR036396">
    <property type="entry name" value="Cyt_P450_sf"/>
</dbReference>
<dbReference type="GO" id="GO:0020037">
    <property type="term" value="F:heme binding"/>
    <property type="evidence" value="ECO:0007669"/>
    <property type="project" value="InterPro"/>
</dbReference>
<dbReference type="OrthoDB" id="3945418at2759"/>
<accession>A0A8H5K9C1</accession>
<proteinExistence type="inferred from homology"/>
<evidence type="ECO:0000256" key="1">
    <source>
        <dbReference type="ARBA" id="ARBA00001971"/>
    </source>
</evidence>
<dbReference type="InterPro" id="IPR002401">
    <property type="entry name" value="Cyt_P450_E_grp-I"/>
</dbReference>